<dbReference type="GO" id="GO:0000271">
    <property type="term" value="P:polysaccharide biosynthetic process"/>
    <property type="evidence" value="ECO:0007669"/>
    <property type="project" value="UniProtKB-KW"/>
</dbReference>
<dbReference type="AlphaFoldDB" id="A0A2N7KEU9"/>
<evidence type="ECO:0000259" key="6">
    <source>
        <dbReference type="Pfam" id="PF17102"/>
    </source>
</evidence>
<evidence type="ECO:0000256" key="3">
    <source>
        <dbReference type="ARBA" id="ARBA00023169"/>
    </source>
</evidence>
<dbReference type="InterPro" id="IPR021520">
    <property type="entry name" value="Stealth_CR2"/>
</dbReference>
<evidence type="ECO:0000259" key="5">
    <source>
        <dbReference type="Pfam" id="PF17101"/>
    </source>
</evidence>
<name>A0A2N7KEU9_9VIBR</name>
<evidence type="ECO:0000259" key="4">
    <source>
        <dbReference type="Pfam" id="PF11380"/>
    </source>
</evidence>
<feature type="domain" description="Stealth protein CR1 conserved region 1" evidence="5">
    <location>
        <begin position="47"/>
        <end position="73"/>
    </location>
</feature>
<organism evidence="7 8">
    <name type="scientific">Vibrio lentus</name>
    <dbReference type="NCBI Taxonomy" id="136468"/>
    <lineage>
        <taxon>Bacteria</taxon>
        <taxon>Pseudomonadati</taxon>
        <taxon>Pseudomonadota</taxon>
        <taxon>Gammaproteobacteria</taxon>
        <taxon>Vibrionales</taxon>
        <taxon>Vibrionaceae</taxon>
        <taxon>Vibrio</taxon>
    </lineage>
</organism>
<keyword evidence="3" id="KW-0270">Exopolysaccharide synthesis</keyword>
<dbReference type="GO" id="GO:0016772">
    <property type="term" value="F:transferase activity, transferring phosphorus-containing groups"/>
    <property type="evidence" value="ECO:0007669"/>
    <property type="project" value="InterPro"/>
</dbReference>
<feature type="domain" description="Stealth protein CR3 conserved region 3" evidence="6">
    <location>
        <begin position="238"/>
        <end position="284"/>
    </location>
</feature>
<dbReference type="InterPro" id="IPR047141">
    <property type="entry name" value="Stealth"/>
</dbReference>
<evidence type="ECO:0008006" key="9">
    <source>
        <dbReference type="Google" id="ProtNLM"/>
    </source>
</evidence>
<dbReference type="InterPro" id="IPR031357">
    <property type="entry name" value="Stealth_CR3"/>
</dbReference>
<dbReference type="InterPro" id="IPR031358">
    <property type="entry name" value="Stealth_CR1"/>
</dbReference>
<dbReference type="Proteomes" id="UP000235406">
    <property type="component" value="Unassembled WGS sequence"/>
</dbReference>
<accession>A0A2N7KEU9</accession>
<dbReference type="RefSeq" id="WP_102434394.1">
    <property type="nucleotide sequence ID" value="NZ_CAWNVI010000062.1"/>
</dbReference>
<evidence type="ECO:0000313" key="7">
    <source>
        <dbReference type="EMBL" id="PMM74225.1"/>
    </source>
</evidence>
<reference evidence="8" key="1">
    <citation type="submission" date="2016-07" db="EMBL/GenBank/DDBJ databases">
        <title>Nontailed viruses are major unrecognized killers of bacteria in the ocean.</title>
        <authorList>
            <person name="Kauffman K."/>
            <person name="Hussain F."/>
            <person name="Yang J."/>
            <person name="Arevalo P."/>
            <person name="Brown J."/>
            <person name="Cutler M."/>
            <person name="Kelly L."/>
            <person name="Polz M.F."/>
        </authorList>
    </citation>
    <scope>NUCLEOTIDE SEQUENCE [LARGE SCALE GENOMIC DNA]</scope>
    <source>
        <strain evidence="8">10N.261.46.F8</strain>
    </source>
</reference>
<dbReference type="Pfam" id="PF11380">
    <property type="entry name" value="Stealth_CR2"/>
    <property type="match status" value="1"/>
</dbReference>
<gene>
    <name evidence="7" type="ORF">BCT49_24360</name>
</gene>
<feature type="domain" description="Stealth protein CR2 conserved region 2" evidence="4">
    <location>
        <begin position="87"/>
        <end position="191"/>
    </location>
</feature>
<evidence type="ECO:0000256" key="2">
    <source>
        <dbReference type="ARBA" id="ARBA00022679"/>
    </source>
</evidence>
<proteinExistence type="inferred from homology"/>
<dbReference type="OrthoDB" id="9776077at2"/>
<comment type="similarity">
    <text evidence="1">Belongs to the stealth family.</text>
</comment>
<evidence type="ECO:0000313" key="8">
    <source>
        <dbReference type="Proteomes" id="UP000235406"/>
    </source>
</evidence>
<evidence type="ECO:0000256" key="1">
    <source>
        <dbReference type="ARBA" id="ARBA00007583"/>
    </source>
</evidence>
<dbReference type="Pfam" id="PF17102">
    <property type="entry name" value="Stealth_CR3"/>
    <property type="match status" value="1"/>
</dbReference>
<dbReference type="PANTHER" id="PTHR24045">
    <property type="match status" value="1"/>
</dbReference>
<keyword evidence="2" id="KW-0808">Transferase</keyword>
<dbReference type="PANTHER" id="PTHR24045:SF0">
    <property type="entry name" value="N-ACETYLGLUCOSAMINE-1-PHOSPHOTRANSFERASE SUBUNITS ALPHA_BETA"/>
    <property type="match status" value="1"/>
</dbReference>
<comment type="caution">
    <text evidence="7">The sequence shown here is derived from an EMBL/GenBank/DDBJ whole genome shotgun (WGS) entry which is preliminary data.</text>
</comment>
<dbReference type="EMBL" id="MCZK01000062">
    <property type="protein sequence ID" value="PMM74225.1"/>
    <property type="molecule type" value="Genomic_DNA"/>
</dbReference>
<dbReference type="Pfam" id="PF17101">
    <property type="entry name" value="Stealth_CR1"/>
    <property type="match status" value="1"/>
</dbReference>
<sequence length="357" mass="41954">MKIIIKRLMRSLPSSRLVFLSNILVWFYTKFKFINFGSNKQPESCSFPIDIVYTWVDGGDADFLSKKSIYSKDKYDVRLKESDNDARYRQSNELLFSIRSVLLHANWVNKIYIVTDEQAPKWFVAADDRVKIVPHSTIFKDKSVLPVFNSHAIEANLHRIPGLSENFIYMNDDFFFRTRVVPSDFFSEDMSKTKFFLSSRAFIPDVVDERSYPVDIAARNNAQLLKDRYGYETNRKFQHTPMALKKSVLERFERENSDVFELTSSARFRSKTDYSIVSSLIHLYGDNIGTAESSSIPYFYVSFDDKLFELKMNILLLKRFKCFCINDVELENNNKKVFEIFENKMNLLFPKQSPYEK</sequence>
<protein>
    <recommendedName>
        <fullName evidence="9">Capsular polysaccharide phosphotransferase SacB</fullName>
    </recommendedName>
</protein>